<evidence type="ECO:0000313" key="3">
    <source>
        <dbReference type="Proteomes" id="UP000288351"/>
    </source>
</evidence>
<evidence type="ECO:0000313" key="2">
    <source>
        <dbReference type="EMBL" id="GCB90860.1"/>
    </source>
</evidence>
<dbReference type="Proteomes" id="UP000288351">
    <property type="component" value="Unassembled WGS sequence"/>
</dbReference>
<protein>
    <submittedName>
        <fullName evidence="2">Uncharacterized protein</fullName>
    </submittedName>
</protein>
<evidence type="ECO:0000256" key="1">
    <source>
        <dbReference type="SAM" id="MobiDB-lite"/>
    </source>
</evidence>
<feature type="compositionally biased region" description="Low complexity" evidence="1">
    <location>
        <begin position="23"/>
        <end position="40"/>
    </location>
</feature>
<feature type="region of interest" description="Disordered" evidence="1">
    <location>
        <begin position="21"/>
        <end position="46"/>
    </location>
</feature>
<proteinExistence type="predicted"/>
<comment type="caution">
    <text evidence="2">The sequence shown here is derived from an EMBL/GenBank/DDBJ whole genome shotgun (WGS) entry which is preliminary data.</text>
</comment>
<gene>
    <name evidence="2" type="ORF">SALB_03568</name>
</gene>
<dbReference type="RefSeq" id="WP_020929918.1">
    <property type="nucleotide sequence ID" value="NZ_BHXC01000006.1"/>
</dbReference>
<reference evidence="2 3" key="1">
    <citation type="journal article" date="2019" name="Microbiol. Resour. Announc.">
        <title>Draft Genome Sequence of the Most Traditional epsilon-Poly-l-Lysine Producer, Streptomyces albulus NBRC14147.</title>
        <authorList>
            <person name="Yamanaka K."/>
            <person name="Hamano Y."/>
        </authorList>
    </citation>
    <scope>NUCLEOTIDE SEQUENCE [LARGE SCALE GENOMIC DNA]</scope>
    <source>
        <strain evidence="2 3">NBRC 14147</strain>
    </source>
</reference>
<dbReference type="AlphaFoldDB" id="A0A401QZQ5"/>
<dbReference type="EMBL" id="BHXC01000006">
    <property type="protein sequence ID" value="GCB90860.1"/>
    <property type="molecule type" value="Genomic_DNA"/>
</dbReference>
<organism evidence="2 3">
    <name type="scientific">Streptomyces noursei</name>
    <name type="common">Streptomyces albulus</name>
    <dbReference type="NCBI Taxonomy" id="1971"/>
    <lineage>
        <taxon>Bacteria</taxon>
        <taxon>Bacillati</taxon>
        <taxon>Actinomycetota</taxon>
        <taxon>Actinomycetes</taxon>
        <taxon>Kitasatosporales</taxon>
        <taxon>Streptomycetaceae</taxon>
        <taxon>Streptomyces</taxon>
    </lineage>
</organism>
<sequence length="46" mass="4853">MSEEFEKEAIAALDALSQHHMDQANQAAAKADDAQQQAAALRGEAA</sequence>
<accession>A0A401QZQ5</accession>
<name>A0A401QZQ5_STRNR</name>